<dbReference type="Pfam" id="PF07254">
    <property type="entry name" value="Cpta_toxin"/>
    <property type="match status" value="1"/>
</dbReference>
<evidence type="ECO:0008006" key="4">
    <source>
        <dbReference type="Google" id="ProtNLM"/>
    </source>
</evidence>
<evidence type="ECO:0000313" key="2">
    <source>
        <dbReference type="EMBL" id="SHI23256.1"/>
    </source>
</evidence>
<evidence type="ECO:0000256" key="1">
    <source>
        <dbReference type="SAM" id="Phobius"/>
    </source>
</evidence>
<proteinExistence type="predicted"/>
<keyword evidence="1" id="KW-1133">Transmembrane helix</keyword>
<name>A0A1M5ZG77_9GAMM</name>
<dbReference type="OrthoDB" id="6402945at2"/>
<dbReference type="InterPro" id="IPR009883">
    <property type="entry name" value="YgfX"/>
</dbReference>
<dbReference type="Proteomes" id="UP000184268">
    <property type="component" value="Unassembled WGS sequence"/>
</dbReference>
<dbReference type="RefSeq" id="WP_143165841.1">
    <property type="nucleotide sequence ID" value="NZ_FQXG01000011.1"/>
</dbReference>
<sequence>MSATAPSFIPAPSRQAARLRAAGYLFLLFSLTLWPTPLTPFWLLLQAGVALMVLLFWWRGRGQQPRGFVLNQDGQGRWLSEPSRFVVSARSRLLPGMVLLHCQPGGWQWWHQDSFDEAQWRRLCRLTLAIQRGESTVGSDSGKVSG</sequence>
<accession>A0A1M5ZG77</accession>
<gene>
    <name evidence="2" type="ORF">SAMN02745129_0280</name>
</gene>
<reference evidence="2 3" key="1">
    <citation type="submission" date="2016-11" db="EMBL/GenBank/DDBJ databases">
        <authorList>
            <person name="Jaros S."/>
            <person name="Januszkiewicz K."/>
            <person name="Wedrychowicz H."/>
        </authorList>
    </citation>
    <scope>NUCLEOTIDE SEQUENCE [LARGE SCALE GENOMIC DNA]</scope>
    <source>
        <strain evidence="2 3">DSM 16917</strain>
    </source>
</reference>
<dbReference type="AlphaFoldDB" id="A0A1M5ZG77"/>
<keyword evidence="1" id="KW-0812">Transmembrane</keyword>
<evidence type="ECO:0000313" key="3">
    <source>
        <dbReference type="Proteomes" id="UP000184268"/>
    </source>
</evidence>
<dbReference type="STRING" id="299255.SAMN02745129_0280"/>
<protein>
    <recommendedName>
        <fullName evidence="4">Toxin CptA</fullName>
    </recommendedName>
</protein>
<feature type="transmembrane region" description="Helical" evidence="1">
    <location>
        <begin position="41"/>
        <end position="58"/>
    </location>
</feature>
<keyword evidence="3" id="KW-1185">Reference proteome</keyword>
<dbReference type="EMBL" id="FQXG01000011">
    <property type="protein sequence ID" value="SHI23256.1"/>
    <property type="molecule type" value="Genomic_DNA"/>
</dbReference>
<organism evidence="2 3">
    <name type="scientific">Ferrimonas marina</name>
    <dbReference type="NCBI Taxonomy" id="299255"/>
    <lineage>
        <taxon>Bacteria</taxon>
        <taxon>Pseudomonadati</taxon>
        <taxon>Pseudomonadota</taxon>
        <taxon>Gammaproteobacteria</taxon>
        <taxon>Alteromonadales</taxon>
        <taxon>Ferrimonadaceae</taxon>
        <taxon>Ferrimonas</taxon>
    </lineage>
</organism>
<keyword evidence="1" id="KW-0472">Membrane</keyword>